<dbReference type="InterPro" id="IPR001557">
    <property type="entry name" value="L-lactate/malate_DH"/>
</dbReference>
<dbReference type="PANTHER" id="PTHR43128">
    <property type="entry name" value="L-2-HYDROXYCARBOXYLATE DEHYDROGENASE (NAD(P)(+))"/>
    <property type="match status" value="1"/>
</dbReference>
<dbReference type="SUPFAM" id="SSF51735">
    <property type="entry name" value="NAD(P)-binding Rossmann-fold domains"/>
    <property type="match status" value="1"/>
</dbReference>
<evidence type="ECO:0000256" key="3">
    <source>
        <dbReference type="ARBA" id="ARBA00023027"/>
    </source>
</evidence>
<gene>
    <name evidence="9" type="ORF">JZY06_09390</name>
</gene>
<dbReference type="SUPFAM" id="SSF56327">
    <property type="entry name" value="LDH C-terminal domain-like"/>
    <property type="match status" value="1"/>
</dbReference>
<dbReference type="Gene3D" id="3.90.110.10">
    <property type="entry name" value="Lactate dehydrogenase/glycoside hydrolase, family 4, C-terminal"/>
    <property type="match status" value="1"/>
</dbReference>
<dbReference type="InterPro" id="IPR015955">
    <property type="entry name" value="Lactate_DH/Glyco_Ohase_4_C"/>
</dbReference>
<dbReference type="PRINTS" id="PR00086">
    <property type="entry name" value="LLDHDRGNASE"/>
</dbReference>
<dbReference type="InterPro" id="IPR036291">
    <property type="entry name" value="NAD(P)-bd_dom_sf"/>
</dbReference>
<organism evidence="9 10">
    <name type="scientific">Corynebacterium mendelii</name>
    <dbReference type="NCBI Taxonomy" id="2765362"/>
    <lineage>
        <taxon>Bacteria</taxon>
        <taxon>Bacillati</taxon>
        <taxon>Actinomycetota</taxon>
        <taxon>Actinomycetes</taxon>
        <taxon>Mycobacteriales</taxon>
        <taxon>Corynebacteriaceae</taxon>
        <taxon>Corynebacterium</taxon>
    </lineage>
</organism>
<keyword evidence="2 6" id="KW-0560">Oxidoreductase</keyword>
<feature type="binding site" evidence="5">
    <location>
        <begin position="13"/>
        <end position="18"/>
    </location>
    <ligand>
        <name>NAD(+)</name>
        <dbReference type="ChEBI" id="CHEBI:57540"/>
    </ligand>
</feature>
<evidence type="ECO:0000313" key="10">
    <source>
        <dbReference type="Proteomes" id="UP000664332"/>
    </source>
</evidence>
<feature type="binding site" evidence="5">
    <location>
        <position position="107"/>
    </location>
    <ligand>
        <name>NAD(+)</name>
        <dbReference type="ChEBI" id="CHEBI:57540"/>
    </ligand>
</feature>
<accession>A0A939E1P6</accession>
<dbReference type="InterPro" id="IPR001236">
    <property type="entry name" value="Lactate/malate_DH_N"/>
</dbReference>
<keyword evidence="10" id="KW-1185">Reference proteome</keyword>
<name>A0A939E1P6_9CORY</name>
<dbReference type="Proteomes" id="UP000664332">
    <property type="component" value="Unassembled WGS sequence"/>
</dbReference>
<sequence>MAGTHVNKLVVIGVGHVGSYVLADGAASGLFGEIITIDTDSGVAHGEALDQFQATGVPTRTNTTIRAGGYADCADADIVIIAAGPSMVPDPDNPTGQPDRAALSATNAAVIREVMGNLSAVTRDPVVIVITNPCDTMSYIAATEFGFAPGRVFGTGTMLDSARMRRLIASRHDIDPKSVAGFMIGEHGLSAVPALSCVRVAGFRNDQLGEAFGGRPYEVRELADDVVDAAYQVFNAKGWTNAGVAQSAIAMARAVLLDENSVHPAAMPLDGEYGIDDVALSLPCVIGRTGATRRVAPPLDDTEHAMLMASADAIRQAMKDAQAGAFRRR</sequence>
<comment type="caution">
    <text evidence="9">The sequence shown here is derived from an EMBL/GenBank/DDBJ whole genome shotgun (WGS) entry which is preliminary data.</text>
</comment>
<evidence type="ECO:0000256" key="2">
    <source>
        <dbReference type="ARBA" id="ARBA00023002"/>
    </source>
</evidence>
<feature type="domain" description="Lactate/malate dehydrogenase N-terminal" evidence="7">
    <location>
        <begin position="8"/>
        <end position="154"/>
    </location>
</feature>
<feature type="binding site" evidence="5">
    <location>
        <position position="38"/>
    </location>
    <ligand>
        <name>NAD(+)</name>
        <dbReference type="ChEBI" id="CHEBI:57540"/>
    </ligand>
</feature>
<proteinExistence type="inferred from homology"/>
<dbReference type="PIRSF" id="PIRSF000102">
    <property type="entry name" value="Lac_mal_DH"/>
    <property type="match status" value="1"/>
</dbReference>
<dbReference type="GO" id="GO:0004459">
    <property type="term" value="F:L-lactate dehydrogenase (NAD+) activity"/>
    <property type="evidence" value="ECO:0007669"/>
    <property type="project" value="TreeGrafter"/>
</dbReference>
<feature type="active site" description="Proton acceptor" evidence="4">
    <location>
        <position position="187"/>
    </location>
</feature>
<keyword evidence="3 5" id="KW-0520">NAD</keyword>
<dbReference type="AlphaFoldDB" id="A0A939E1P6"/>
<protein>
    <submittedName>
        <fullName evidence="9">L-lactate dehydrogenase</fullName>
    </submittedName>
</protein>
<evidence type="ECO:0000259" key="7">
    <source>
        <dbReference type="Pfam" id="PF00056"/>
    </source>
</evidence>
<comment type="similarity">
    <text evidence="1">Belongs to the LDH/MDH superfamily. LDH family.</text>
</comment>
<dbReference type="InterPro" id="IPR022383">
    <property type="entry name" value="Lactate/malate_DH_C"/>
</dbReference>
<feature type="binding site" evidence="5">
    <location>
        <begin position="130"/>
        <end position="132"/>
    </location>
    <ligand>
        <name>NAD(+)</name>
        <dbReference type="ChEBI" id="CHEBI:57540"/>
    </ligand>
</feature>
<reference evidence="9" key="1">
    <citation type="submission" date="2021-03" db="EMBL/GenBank/DDBJ databases">
        <authorList>
            <person name="Sun Q."/>
        </authorList>
    </citation>
    <scope>NUCLEOTIDE SEQUENCE</scope>
    <source>
        <strain evidence="9">CCM 8862</strain>
    </source>
</reference>
<dbReference type="RefSeq" id="WP_207279287.1">
    <property type="nucleotide sequence ID" value="NZ_JAFLEQ010000016.1"/>
</dbReference>
<evidence type="ECO:0000313" key="9">
    <source>
        <dbReference type="EMBL" id="MBN9644819.1"/>
    </source>
</evidence>
<evidence type="ECO:0000256" key="6">
    <source>
        <dbReference type="RuleBase" id="RU003369"/>
    </source>
</evidence>
<dbReference type="EMBL" id="JAFLEQ010000016">
    <property type="protein sequence ID" value="MBN9644819.1"/>
    <property type="molecule type" value="Genomic_DNA"/>
</dbReference>
<dbReference type="Pfam" id="PF02866">
    <property type="entry name" value="Ldh_1_C"/>
    <property type="match status" value="1"/>
</dbReference>
<dbReference type="PANTHER" id="PTHR43128:SF16">
    <property type="entry name" value="L-LACTATE DEHYDROGENASE"/>
    <property type="match status" value="1"/>
</dbReference>
<dbReference type="GO" id="GO:0006089">
    <property type="term" value="P:lactate metabolic process"/>
    <property type="evidence" value="ECO:0007669"/>
    <property type="project" value="TreeGrafter"/>
</dbReference>
<evidence type="ECO:0000256" key="4">
    <source>
        <dbReference type="PIRSR" id="PIRSR000102-1"/>
    </source>
</evidence>
<dbReference type="Pfam" id="PF00056">
    <property type="entry name" value="Ldh_1_N"/>
    <property type="match status" value="1"/>
</dbReference>
<evidence type="ECO:0000259" key="8">
    <source>
        <dbReference type="Pfam" id="PF02866"/>
    </source>
</evidence>
<evidence type="ECO:0000256" key="1">
    <source>
        <dbReference type="ARBA" id="ARBA00006054"/>
    </source>
</evidence>
<dbReference type="Gene3D" id="3.40.50.720">
    <property type="entry name" value="NAD(P)-binding Rossmann-like Domain"/>
    <property type="match status" value="1"/>
</dbReference>
<feature type="domain" description="Lactate/malate dehydrogenase C-terminal" evidence="8">
    <location>
        <begin position="157"/>
        <end position="322"/>
    </location>
</feature>
<evidence type="ECO:0000256" key="5">
    <source>
        <dbReference type="PIRSR" id="PIRSR000102-3"/>
    </source>
</evidence>